<name>A0A168FTB9_9MICO</name>
<evidence type="ECO:0000313" key="2">
    <source>
        <dbReference type="EMBL" id="ANC32459.1"/>
    </source>
</evidence>
<dbReference type="PATRIC" id="fig|1300344.3.peg.2961"/>
<dbReference type="EMBL" id="CP014209">
    <property type="protein sequence ID" value="ANC32459.1"/>
    <property type="molecule type" value="Genomic_DNA"/>
</dbReference>
<feature type="domain" description="DUF4232" evidence="1">
    <location>
        <begin position="296"/>
        <end position="436"/>
    </location>
</feature>
<gene>
    <name evidence="2" type="ORF">I598_2942</name>
</gene>
<dbReference type="KEGG" id="ido:I598_2942"/>
<organism evidence="2 3">
    <name type="scientific">Isoptericola dokdonensis DS-3</name>
    <dbReference type="NCBI Taxonomy" id="1300344"/>
    <lineage>
        <taxon>Bacteria</taxon>
        <taxon>Bacillati</taxon>
        <taxon>Actinomycetota</taxon>
        <taxon>Actinomycetes</taxon>
        <taxon>Micrococcales</taxon>
        <taxon>Promicromonosporaceae</taxon>
        <taxon>Isoptericola</taxon>
    </lineage>
</organism>
<proteinExistence type="predicted"/>
<dbReference type="Pfam" id="PF14016">
    <property type="entry name" value="DUF4232"/>
    <property type="match status" value="1"/>
</dbReference>
<sequence>MPRRLAALTVVVVAVALLGLLWWSPWDAGLPSGVRDDVGQAAEVPGVVDVEAQAWDEADGGAVSVTVHLDPDLAPDAAQQAADDAASALAPTGWGTPSAVHVTVVSGEPDDAGERPVELYSPDDGTVALAYRLLAAGAVSVDDTTVTVPDPADLAVAADLVARADLFTPPATLRTADGTATYAAGLVPREATARLVADVAARPDVTSAVFTWNQASPSLLTVTATSAAAAQELAAWLATQDEASVVTPSEAEITVPDGEPVQVWVAGLEPPAVVPHTVPLPDGVEAWPADHDAPDCTGDDLEPTLSAPDAAAGQRYLSVLARNTSGRSCAVDGVPRLVFLDAADAPQDDVRVVAAADGVVPGRVVVPAGESVMSTLQWGAMSTANDPDVTVAVEVTTVTDADPVRLVPEIAPGLGTEAGPATLDVLDGAEVRVSPWVQASSGWSVP</sequence>
<dbReference type="OrthoDB" id="4933051at2"/>
<dbReference type="RefSeq" id="WP_068203659.1">
    <property type="nucleotide sequence ID" value="NZ_CP014209.1"/>
</dbReference>
<evidence type="ECO:0000313" key="3">
    <source>
        <dbReference type="Proteomes" id="UP000076794"/>
    </source>
</evidence>
<dbReference type="InterPro" id="IPR025326">
    <property type="entry name" value="DUF4232"/>
</dbReference>
<dbReference type="Proteomes" id="UP000076794">
    <property type="component" value="Chromosome"/>
</dbReference>
<reference evidence="2 3" key="1">
    <citation type="submission" date="2016-01" db="EMBL/GenBank/DDBJ databases">
        <title>Complete genome sequence of a soil Actinobacterium, Isoptericola dokdonensis DS-3.</title>
        <authorList>
            <person name="Kwon S.-K."/>
            <person name="Kim J.F."/>
        </authorList>
    </citation>
    <scope>NUCLEOTIDE SEQUENCE [LARGE SCALE GENOMIC DNA]</scope>
    <source>
        <strain evidence="2 3">DS-3</strain>
    </source>
</reference>
<accession>A0A168FTB9</accession>
<keyword evidence="3" id="KW-1185">Reference proteome</keyword>
<protein>
    <recommendedName>
        <fullName evidence="1">DUF4232 domain-containing protein</fullName>
    </recommendedName>
</protein>
<dbReference type="AlphaFoldDB" id="A0A168FTB9"/>
<evidence type="ECO:0000259" key="1">
    <source>
        <dbReference type="Pfam" id="PF14016"/>
    </source>
</evidence>